<dbReference type="HOGENOM" id="CLU_880558_0_0_1"/>
<dbReference type="RefSeq" id="XP_016216378.1">
    <property type="nucleotide sequence ID" value="XM_016356072.1"/>
</dbReference>
<dbReference type="STRING" id="253628.A0A0D2B5N8"/>
<feature type="domain" description="Stc1" evidence="2">
    <location>
        <begin position="34"/>
        <end position="115"/>
    </location>
</feature>
<evidence type="ECO:0000256" key="1">
    <source>
        <dbReference type="SAM" id="MobiDB-lite"/>
    </source>
</evidence>
<dbReference type="Proteomes" id="UP000053259">
    <property type="component" value="Unassembled WGS sequence"/>
</dbReference>
<accession>A0A0D2B5N8</accession>
<feature type="compositionally biased region" description="Acidic residues" evidence="1">
    <location>
        <begin position="136"/>
        <end position="158"/>
    </location>
</feature>
<feature type="region of interest" description="Disordered" evidence="1">
    <location>
        <begin position="241"/>
        <end position="316"/>
    </location>
</feature>
<reference evidence="3 4" key="1">
    <citation type="submission" date="2015-01" db="EMBL/GenBank/DDBJ databases">
        <title>The Genome Sequence of Ochroconis gallopava CBS43764.</title>
        <authorList>
            <consortium name="The Broad Institute Genomics Platform"/>
            <person name="Cuomo C."/>
            <person name="de Hoog S."/>
            <person name="Gorbushina A."/>
            <person name="Stielow B."/>
            <person name="Teixiera M."/>
            <person name="Abouelleil A."/>
            <person name="Chapman S.B."/>
            <person name="Priest M."/>
            <person name="Young S.K."/>
            <person name="Wortman J."/>
            <person name="Nusbaum C."/>
            <person name="Birren B."/>
        </authorList>
    </citation>
    <scope>NUCLEOTIDE SEQUENCE [LARGE SCALE GENOMIC DNA]</scope>
    <source>
        <strain evidence="3 4">CBS 43764</strain>
    </source>
</reference>
<gene>
    <name evidence="3" type="ORF">PV09_02942</name>
</gene>
<keyword evidence="4" id="KW-1185">Reference proteome</keyword>
<evidence type="ECO:0000313" key="4">
    <source>
        <dbReference type="Proteomes" id="UP000053259"/>
    </source>
</evidence>
<protein>
    <recommendedName>
        <fullName evidence="2">Stc1 domain-containing protein</fullName>
    </recommendedName>
</protein>
<sequence>MGKKKSMKYNSVTGNYGYLTNTQLQKIELPKFIKCDLCKKSKSPEAYSKARQAEVRAAIYRQGREHATYAVLCGACSGNGQSELECIVCKEWKDIGHFAKAQRKDRDNATCLSCMDERTSFDPVHLEAPSTRTDSDNESDYDYSDVSDDLYSDDDDDTSEAHIMNYDNASISTNLDKLSIAETDSGSVSSIGSSRLASTLFSSLNAARMNTAGGVPLSSGRASGLGQSHVVPRSRIAVSTSAESSYASKHLPRAGSHNSNNAEIGAAESTGSNGHESSTDSDAESNDSIHGNDLEDDEFDKGPWRGSNAVSSSSES</sequence>
<name>A0A0D2B5N8_9PEZI</name>
<dbReference type="VEuPathDB" id="FungiDB:PV09_02942"/>
<proteinExistence type="predicted"/>
<organism evidence="3 4">
    <name type="scientific">Verruconis gallopava</name>
    <dbReference type="NCBI Taxonomy" id="253628"/>
    <lineage>
        <taxon>Eukaryota</taxon>
        <taxon>Fungi</taxon>
        <taxon>Dikarya</taxon>
        <taxon>Ascomycota</taxon>
        <taxon>Pezizomycotina</taxon>
        <taxon>Dothideomycetes</taxon>
        <taxon>Pleosporomycetidae</taxon>
        <taxon>Venturiales</taxon>
        <taxon>Sympoventuriaceae</taxon>
        <taxon>Verruconis</taxon>
    </lineage>
</organism>
<dbReference type="Pfam" id="PF12898">
    <property type="entry name" value="Stc1"/>
    <property type="match status" value="1"/>
</dbReference>
<dbReference type="EMBL" id="KN847535">
    <property type="protein sequence ID" value="KIW06509.1"/>
    <property type="molecule type" value="Genomic_DNA"/>
</dbReference>
<evidence type="ECO:0000259" key="2">
    <source>
        <dbReference type="Pfam" id="PF12898"/>
    </source>
</evidence>
<dbReference type="GeneID" id="27310915"/>
<dbReference type="OrthoDB" id="3514033at2759"/>
<feature type="region of interest" description="Disordered" evidence="1">
    <location>
        <begin position="125"/>
        <end position="158"/>
    </location>
</feature>
<dbReference type="InParanoid" id="A0A0D2B5N8"/>
<dbReference type="InterPro" id="IPR024630">
    <property type="entry name" value="Stc1"/>
</dbReference>
<evidence type="ECO:0000313" key="3">
    <source>
        <dbReference type="EMBL" id="KIW06509.1"/>
    </source>
</evidence>
<dbReference type="AlphaFoldDB" id="A0A0D2B5N8"/>